<reference evidence="2 3" key="1">
    <citation type="submission" date="2024-07" db="EMBL/GenBank/DDBJ databases">
        <title>Section-level genome sequencing and comparative genomics of Aspergillus sections Usti and Cavernicolus.</title>
        <authorList>
            <consortium name="Lawrence Berkeley National Laboratory"/>
            <person name="Nybo J.L."/>
            <person name="Vesth T.C."/>
            <person name="Theobald S."/>
            <person name="Frisvad J.C."/>
            <person name="Larsen T.O."/>
            <person name="Kjaerboelling I."/>
            <person name="Rothschild-Mancinelli K."/>
            <person name="Lyhne E.K."/>
            <person name="Kogle M.E."/>
            <person name="Barry K."/>
            <person name="Clum A."/>
            <person name="Na H."/>
            <person name="Ledsgaard L."/>
            <person name="Lin J."/>
            <person name="Lipzen A."/>
            <person name="Kuo A."/>
            <person name="Riley R."/>
            <person name="Mondo S."/>
            <person name="LaButti K."/>
            <person name="Haridas S."/>
            <person name="Pangalinan J."/>
            <person name="Salamov A.A."/>
            <person name="Simmons B.A."/>
            <person name="Magnuson J.K."/>
            <person name="Chen J."/>
            <person name="Drula E."/>
            <person name="Henrissat B."/>
            <person name="Wiebenga A."/>
            <person name="Lubbers R.J."/>
            <person name="Gomes A.C."/>
            <person name="Macurrencykelacurrency M.R."/>
            <person name="Stajich J."/>
            <person name="Grigoriev I.V."/>
            <person name="Mortensen U.H."/>
            <person name="De vries R.P."/>
            <person name="Baker S.E."/>
            <person name="Andersen M.R."/>
        </authorList>
    </citation>
    <scope>NUCLEOTIDE SEQUENCE [LARGE SCALE GENOMIC DNA]</scope>
    <source>
        <strain evidence="2 3">CBS 756.74</strain>
    </source>
</reference>
<protein>
    <submittedName>
        <fullName evidence="2">Uncharacterized protein</fullName>
    </submittedName>
</protein>
<dbReference type="Proteomes" id="UP001610444">
    <property type="component" value="Unassembled WGS sequence"/>
</dbReference>
<evidence type="ECO:0000313" key="2">
    <source>
        <dbReference type="EMBL" id="KAL2858124.1"/>
    </source>
</evidence>
<dbReference type="RefSeq" id="XP_070903293.1">
    <property type="nucleotide sequence ID" value="XM_071038779.1"/>
</dbReference>
<name>A0ABR4L0U8_9EURO</name>
<comment type="caution">
    <text evidence="2">The sequence shown here is derived from an EMBL/GenBank/DDBJ whole genome shotgun (WGS) entry which is preliminary data.</text>
</comment>
<evidence type="ECO:0000313" key="3">
    <source>
        <dbReference type="Proteomes" id="UP001610444"/>
    </source>
</evidence>
<sequence>MRFLSFALLMIWSCPHSYGDLNCCFYSSDLRPFNRVPSLSCMEANPASPVRTVSG</sequence>
<keyword evidence="3" id="KW-1185">Reference proteome</keyword>
<feature type="chain" id="PRO_5046854758" evidence="1">
    <location>
        <begin position="20"/>
        <end position="55"/>
    </location>
</feature>
<organism evidence="2 3">
    <name type="scientific">Aspergillus pseudodeflectus</name>
    <dbReference type="NCBI Taxonomy" id="176178"/>
    <lineage>
        <taxon>Eukaryota</taxon>
        <taxon>Fungi</taxon>
        <taxon>Dikarya</taxon>
        <taxon>Ascomycota</taxon>
        <taxon>Pezizomycotina</taxon>
        <taxon>Eurotiomycetes</taxon>
        <taxon>Eurotiomycetidae</taxon>
        <taxon>Eurotiales</taxon>
        <taxon>Aspergillaceae</taxon>
        <taxon>Aspergillus</taxon>
        <taxon>Aspergillus subgen. Nidulantes</taxon>
    </lineage>
</organism>
<dbReference type="GeneID" id="98153943"/>
<evidence type="ECO:0000256" key="1">
    <source>
        <dbReference type="SAM" id="SignalP"/>
    </source>
</evidence>
<accession>A0ABR4L0U8</accession>
<keyword evidence="1" id="KW-0732">Signal</keyword>
<dbReference type="EMBL" id="JBFXLR010000005">
    <property type="protein sequence ID" value="KAL2858124.1"/>
    <property type="molecule type" value="Genomic_DNA"/>
</dbReference>
<gene>
    <name evidence="2" type="ORF">BJX68DRAFT_227980</name>
</gene>
<feature type="signal peptide" evidence="1">
    <location>
        <begin position="1"/>
        <end position="19"/>
    </location>
</feature>
<proteinExistence type="predicted"/>